<accession>A0ACD1GRQ2</accession>
<reference evidence="1" key="1">
    <citation type="submission" date="2018-02" db="EMBL/GenBank/DDBJ databases">
        <title>The genomes of Aspergillus section Nigri reveals drivers in fungal speciation.</title>
        <authorList>
            <consortium name="DOE Joint Genome Institute"/>
            <person name="Vesth T.C."/>
            <person name="Nybo J."/>
            <person name="Theobald S."/>
            <person name="Brandl J."/>
            <person name="Frisvad J.C."/>
            <person name="Nielsen K.F."/>
            <person name="Lyhne E.K."/>
            <person name="Kogle M.E."/>
            <person name="Kuo A."/>
            <person name="Riley R."/>
            <person name="Clum A."/>
            <person name="Nolan M."/>
            <person name="Lipzen A."/>
            <person name="Salamov A."/>
            <person name="Henrissat B."/>
            <person name="Wiebenga A."/>
            <person name="De vries R.P."/>
            <person name="Grigoriev I.V."/>
            <person name="Mortensen U.H."/>
            <person name="Andersen M.R."/>
            <person name="Baker S.E."/>
        </authorList>
    </citation>
    <scope>NUCLEOTIDE SEQUENCE</scope>
    <source>
        <strain evidence="1">CBS 121060</strain>
    </source>
</reference>
<sequence length="77" mass="8501">MLQSSVSFCLIWFAETATCQAEPDICGSTLRLLSLARDLWAVRYGRAIIGYEDIKARVLSVMNNGLSWTKMASGLSI</sequence>
<name>A0ACD1GRQ2_9EURO</name>
<organism evidence="1 2">
    <name type="scientific">Aspergillus aculeatinus CBS 121060</name>
    <dbReference type="NCBI Taxonomy" id="1448322"/>
    <lineage>
        <taxon>Eukaryota</taxon>
        <taxon>Fungi</taxon>
        <taxon>Dikarya</taxon>
        <taxon>Ascomycota</taxon>
        <taxon>Pezizomycotina</taxon>
        <taxon>Eurotiomycetes</taxon>
        <taxon>Eurotiomycetidae</taxon>
        <taxon>Eurotiales</taxon>
        <taxon>Aspergillaceae</taxon>
        <taxon>Aspergillus</taxon>
        <taxon>Aspergillus subgen. Circumdati</taxon>
    </lineage>
</organism>
<gene>
    <name evidence="1" type="ORF">BO66DRAFT_256391</name>
</gene>
<dbReference type="Proteomes" id="UP000249661">
    <property type="component" value="Unassembled WGS sequence"/>
</dbReference>
<evidence type="ECO:0000313" key="1">
    <source>
        <dbReference type="EMBL" id="RAH64044.1"/>
    </source>
</evidence>
<protein>
    <submittedName>
        <fullName evidence="1">Uncharacterized protein</fullName>
    </submittedName>
</protein>
<dbReference type="EMBL" id="KZ825023">
    <property type="protein sequence ID" value="RAH64044.1"/>
    <property type="molecule type" value="Genomic_DNA"/>
</dbReference>
<keyword evidence="2" id="KW-1185">Reference proteome</keyword>
<proteinExistence type="predicted"/>
<evidence type="ECO:0000313" key="2">
    <source>
        <dbReference type="Proteomes" id="UP000249661"/>
    </source>
</evidence>